<evidence type="ECO:0000256" key="3">
    <source>
        <dbReference type="ARBA" id="ARBA00023180"/>
    </source>
</evidence>
<protein>
    <submittedName>
        <fullName evidence="5">Uncharacterized protein</fullName>
    </submittedName>
</protein>
<keyword evidence="1" id="KW-0479">Metal-binding</keyword>
<accession>A0AAD9IMT8</accession>
<keyword evidence="3" id="KW-0325">Glycoprotein</keyword>
<dbReference type="Proteomes" id="UP001209878">
    <property type="component" value="Unassembled WGS sequence"/>
</dbReference>
<dbReference type="EMBL" id="JAODUO010008346">
    <property type="protein sequence ID" value="KAK2138177.1"/>
    <property type="molecule type" value="Genomic_DNA"/>
</dbReference>
<dbReference type="GO" id="GO:0008484">
    <property type="term" value="F:sulfuric ester hydrolase activity"/>
    <property type="evidence" value="ECO:0007669"/>
    <property type="project" value="InterPro"/>
</dbReference>
<dbReference type="AlphaFoldDB" id="A0AAD9IMT8"/>
<dbReference type="SUPFAM" id="SSF53649">
    <property type="entry name" value="Alkaline phosphatase-like"/>
    <property type="match status" value="1"/>
</dbReference>
<dbReference type="Gene3D" id="3.30.1120.10">
    <property type="match status" value="1"/>
</dbReference>
<evidence type="ECO:0000313" key="5">
    <source>
        <dbReference type="EMBL" id="KAK2138177.1"/>
    </source>
</evidence>
<proteinExistence type="predicted"/>
<sequence length="107" mass="12719">MGKYKLMVGKPGRYGGHYRPRQRRRKKAGRGLNTNASRRHLNITKLFNIEDDPTERTNIAKMYPKIVTRMKARLAYYRRHLVPALNPRKLRKAHPKHWGKVWTPGWC</sequence>
<keyword evidence="2" id="KW-0106">Calcium</keyword>
<comment type="caution">
    <text evidence="5">The sequence shown here is derived from an EMBL/GenBank/DDBJ whole genome shotgun (WGS) entry which is preliminary data.</text>
</comment>
<gene>
    <name evidence="5" type="ORF">NP493_8333g00001</name>
</gene>
<evidence type="ECO:0000256" key="4">
    <source>
        <dbReference type="SAM" id="MobiDB-lite"/>
    </source>
</evidence>
<evidence type="ECO:0000256" key="2">
    <source>
        <dbReference type="ARBA" id="ARBA00022837"/>
    </source>
</evidence>
<evidence type="ECO:0000313" key="6">
    <source>
        <dbReference type="Proteomes" id="UP001209878"/>
    </source>
</evidence>
<dbReference type="PANTHER" id="PTHR10342:SF273">
    <property type="entry name" value="RE14504P"/>
    <property type="match status" value="1"/>
</dbReference>
<keyword evidence="6" id="KW-1185">Reference proteome</keyword>
<evidence type="ECO:0000256" key="1">
    <source>
        <dbReference type="ARBA" id="ARBA00022723"/>
    </source>
</evidence>
<dbReference type="InterPro" id="IPR047115">
    <property type="entry name" value="ARSB"/>
</dbReference>
<dbReference type="GO" id="GO:0046872">
    <property type="term" value="F:metal ion binding"/>
    <property type="evidence" value="ECO:0007669"/>
    <property type="project" value="UniProtKB-KW"/>
</dbReference>
<reference evidence="5" key="1">
    <citation type="journal article" date="2023" name="Mol. Biol. Evol.">
        <title>Third-Generation Sequencing Reveals the Adaptive Role of the Epigenome in Three Deep-Sea Polychaetes.</title>
        <authorList>
            <person name="Perez M."/>
            <person name="Aroh O."/>
            <person name="Sun Y."/>
            <person name="Lan Y."/>
            <person name="Juniper S.K."/>
            <person name="Young C.R."/>
            <person name="Angers B."/>
            <person name="Qian P.Y."/>
        </authorList>
    </citation>
    <scope>NUCLEOTIDE SEQUENCE</scope>
    <source>
        <strain evidence="5">R07B-5</strain>
    </source>
</reference>
<feature type="compositionally biased region" description="Basic residues" evidence="4">
    <location>
        <begin position="16"/>
        <end position="29"/>
    </location>
</feature>
<dbReference type="PANTHER" id="PTHR10342">
    <property type="entry name" value="ARYLSULFATASE"/>
    <property type="match status" value="1"/>
</dbReference>
<organism evidence="5 6">
    <name type="scientific">Ridgeia piscesae</name>
    <name type="common">Tubeworm</name>
    <dbReference type="NCBI Taxonomy" id="27915"/>
    <lineage>
        <taxon>Eukaryota</taxon>
        <taxon>Metazoa</taxon>
        <taxon>Spiralia</taxon>
        <taxon>Lophotrochozoa</taxon>
        <taxon>Annelida</taxon>
        <taxon>Polychaeta</taxon>
        <taxon>Sedentaria</taxon>
        <taxon>Canalipalpata</taxon>
        <taxon>Sabellida</taxon>
        <taxon>Siboglinidae</taxon>
        <taxon>Ridgeia</taxon>
    </lineage>
</organism>
<dbReference type="InterPro" id="IPR017850">
    <property type="entry name" value="Alkaline_phosphatase_core_sf"/>
</dbReference>
<feature type="region of interest" description="Disordered" evidence="4">
    <location>
        <begin position="1"/>
        <end position="36"/>
    </location>
</feature>
<name>A0AAD9IMT8_RIDPI</name>